<reference evidence="7 8" key="1">
    <citation type="submission" date="2019-02" db="EMBL/GenBank/DDBJ databases">
        <title>Deep-cultivation of Planctomycetes and their phenomic and genomic characterization uncovers novel biology.</title>
        <authorList>
            <person name="Wiegand S."/>
            <person name="Jogler M."/>
            <person name="Boedeker C."/>
            <person name="Pinto D."/>
            <person name="Vollmers J."/>
            <person name="Rivas-Marin E."/>
            <person name="Kohn T."/>
            <person name="Peeters S.H."/>
            <person name="Heuer A."/>
            <person name="Rast P."/>
            <person name="Oberbeckmann S."/>
            <person name="Bunk B."/>
            <person name="Jeske O."/>
            <person name="Meyerdierks A."/>
            <person name="Storesund J.E."/>
            <person name="Kallscheuer N."/>
            <person name="Luecker S."/>
            <person name="Lage O.M."/>
            <person name="Pohl T."/>
            <person name="Merkel B.J."/>
            <person name="Hornburger P."/>
            <person name="Mueller R.-W."/>
            <person name="Bruemmer F."/>
            <person name="Labrenz M."/>
            <person name="Spormann A.M."/>
            <person name="Op den Camp H."/>
            <person name="Overmann J."/>
            <person name="Amann R."/>
            <person name="Jetten M.S.M."/>
            <person name="Mascher T."/>
            <person name="Medema M.H."/>
            <person name="Devos D.P."/>
            <person name="Kaster A.-K."/>
            <person name="Ovreas L."/>
            <person name="Rohde M."/>
            <person name="Galperin M.Y."/>
            <person name="Jogler C."/>
        </authorList>
    </citation>
    <scope>NUCLEOTIDE SEQUENCE [LARGE SCALE GENOMIC DNA]</scope>
    <source>
        <strain evidence="7 8">Poly30</strain>
    </source>
</reference>
<dbReference type="PANTHER" id="PTHR23526:SF2">
    <property type="entry name" value="MAJOR FACILITATOR SUPERFAMILY (MFS) PROFILE DOMAIN-CONTAINING PROTEIN"/>
    <property type="match status" value="1"/>
</dbReference>
<gene>
    <name evidence="7" type="ORF">Poly30_01810</name>
</gene>
<evidence type="ECO:0000313" key="7">
    <source>
        <dbReference type="EMBL" id="QDV04688.1"/>
    </source>
</evidence>
<feature type="transmembrane region" description="Helical" evidence="5">
    <location>
        <begin position="410"/>
        <end position="430"/>
    </location>
</feature>
<feature type="transmembrane region" description="Helical" evidence="5">
    <location>
        <begin position="253"/>
        <end position="274"/>
    </location>
</feature>
<dbReference type="RefSeq" id="WP_145194139.1">
    <property type="nucleotide sequence ID" value="NZ_CP036434.1"/>
</dbReference>
<feature type="transmembrane region" description="Helical" evidence="5">
    <location>
        <begin position="342"/>
        <end position="366"/>
    </location>
</feature>
<feature type="transmembrane region" description="Helical" evidence="5">
    <location>
        <begin position="319"/>
        <end position="336"/>
    </location>
</feature>
<dbReference type="PROSITE" id="PS50850">
    <property type="entry name" value="MFS"/>
    <property type="match status" value="1"/>
</dbReference>
<dbReference type="SUPFAM" id="SSF103473">
    <property type="entry name" value="MFS general substrate transporter"/>
    <property type="match status" value="1"/>
</dbReference>
<feature type="compositionally biased region" description="Pro residues" evidence="4">
    <location>
        <begin position="1"/>
        <end position="10"/>
    </location>
</feature>
<feature type="transmembrane region" description="Helical" evidence="5">
    <location>
        <begin position="70"/>
        <end position="93"/>
    </location>
</feature>
<feature type="transmembrane region" description="Helical" evidence="5">
    <location>
        <begin position="171"/>
        <end position="187"/>
    </location>
</feature>
<dbReference type="InterPro" id="IPR036259">
    <property type="entry name" value="MFS_trans_sf"/>
</dbReference>
<keyword evidence="1 5" id="KW-0812">Transmembrane</keyword>
<feature type="domain" description="Major facilitator superfamily (MFS) profile" evidence="6">
    <location>
        <begin position="252"/>
        <end position="476"/>
    </location>
</feature>
<proteinExistence type="predicted"/>
<keyword evidence="2 5" id="KW-1133">Transmembrane helix</keyword>
<protein>
    <submittedName>
        <fullName evidence="7">Major Facilitator Superfamily protein</fullName>
    </submittedName>
</protein>
<organism evidence="7 8">
    <name type="scientific">Saltatorellus ferox</name>
    <dbReference type="NCBI Taxonomy" id="2528018"/>
    <lineage>
        <taxon>Bacteria</taxon>
        <taxon>Pseudomonadati</taxon>
        <taxon>Planctomycetota</taxon>
        <taxon>Planctomycetia</taxon>
        <taxon>Planctomycetia incertae sedis</taxon>
        <taxon>Saltatorellus</taxon>
    </lineage>
</organism>
<name>A0A518EKS0_9BACT</name>
<evidence type="ECO:0000259" key="6">
    <source>
        <dbReference type="PROSITE" id="PS50850"/>
    </source>
</evidence>
<dbReference type="Pfam" id="PF07690">
    <property type="entry name" value="MFS_1"/>
    <property type="match status" value="1"/>
</dbReference>
<keyword evidence="3 5" id="KW-0472">Membrane</keyword>
<dbReference type="InterPro" id="IPR052528">
    <property type="entry name" value="Sugar_transport-like"/>
</dbReference>
<evidence type="ECO:0000256" key="2">
    <source>
        <dbReference type="ARBA" id="ARBA00022989"/>
    </source>
</evidence>
<dbReference type="InterPro" id="IPR011701">
    <property type="entry name" value="MFS"/>
</dbReference>
<feature type="transmembrane region" description="Helical" evidence="5">
    <location>
        <begin position="286"/>
        <end position="307"/>
    </location>
</feature>
<dbReference type="OrthoDB" id="9772882at2"/>
<feature type="transmembrane region" description="Helical" evidence="5">
    <location>
        <begin position="378"/>
        <end position="404"/>
    </location>
</feature>
<dbReference type="Gene3D" id="1.20.1250.20">
    <property type="entry name" value="MFS general substrate transporter like domains"/>
    <property type="match status" value="2"/>
</dbReference>
<evidence type="ECO:0000256" key="4">
    <source>
        <dbReference type="SAM" id="MobiDB-lite"/>
    </source>
</evidence>
<sequence>MKPSPKPAPAPGTSEAEGGTLRRGPLSDEVVKRGMRLSVLEGIAFAMMVGLSEAFFLADAIRLSASRLEQALVVTVPLFVGSLGPLLGVVLLARMRARKPLVACTALAQALGLAGLSFATYAGFSSPILLIVAATLHGFFGQSGGSAWSSWFGDLVPEDVRGRYFAGRNRWIYGATFAAILTSGLVLNSLEARTVIASDGAGSPGFALIYGLAALFRFGSAALHFATPEPRFGGLTPIKRAAQFTRTASGRGLVRLILANAIFYFAVYVASPYFAPFMLGELHFTYLEYTAATTIVIAVKVLVLSRWGSVVDQMGPRPVFFVAALIVGIIPLPYLWTEGLGWVLVGQALSGLSWAAYELSLFSLLLNRTYRGIRPHVFALQSLLNGAAQLGGSLAGAALLATIPGADLRLIFAFSMGLRVLVALALPVLVPEQRNELMLGRRAVLMRVIGFRPSGGLLMSGSLRVRKRRAEPQDHE</sequence>
<dbReference type="InterPro" id="IPR020846">
    <property type="entry name" value="MFS_dom"/>
</dbReference>
<dbReference type="PANTHER" id="PTHR23526">
    <property type="entry name" value="INTEGRAL MEMBRANE TRANSPORT PROTEIN-RELATED"/>
    <property type="match status" value="1"/>
</dbReference>
<evidence type="ECO:0000256" key="3">
    <source>
        <dbReference type="ARBA" id="ARBA00023136"/>
    </source>
</evidence>
<dbReference type="AlphaFoldDB" id="A0A518EKS0"/>
<dbReference type="GO" id="GO:0022857">
    <property type="term" value="F:transmembrane transporter activity"/>
    <property type="evidence" value="ECO:0007669"/>
    <property type="project" value="InterPro"/>
</dbReference>
<feature type="region of interest" description="Disordered" evidence="4">
    <location>
        <begin position="1"/>
        <end position="23"/>
    </location>
</feature>
<dbReference type="Proteomes" id="UP000320390">
    <property type="component" value="Chromosome"/>
</dbReference>
<evidence type="ECO:0000313" key="8">
    <source>
        <dbReference type="Proteomes" id="UP000320390"/>
    </source>
</evidence>
<feature type="transmembrane region" description="Helical" evidence="5">
    <location>
        <begin position="39"/>
        <end position="58"/>
    </location>
</feature>
<keyword evidence="8" id="KW-1185">Reference proteome</keyword>
<dbReference type="EMBL" id="CP036434">
    <property type="protein sequence ID" value="QDV04688.1"/>
    <property type="molecule type" value="Genomic_DNA"/>
</dbReference>
<accession>A0A518EKS0</accession>
<evidence type="ECO:0000256" key="5">
    <source>
        <dbReference type="SAM" id="Phobius"/>
    </source>
</evidence>
<evidence type="ECO:0000256" key="1">
    <source>
        <dbReference type="ARBA" id="ARBA00022692"/>
    </source>
</evidence>